<comment type="catalytic activity">
    <reaction evidence="1">
        <text>L-aspartyl-tRNA(Asn) + L-glutamine + ATP + H2O = L-asparaginyl-tRNA(Asn) + L-glutamate + ADP + phosphate + 2 H(+)</text>
        <dbReference type="Rhea" id="RHEA:14513"/>
        <dbReference type="Rhea" id="RHEA-COMP:9674"/>
        <dbReference type="Rhea" id="RHEA-COMP:9677"/>
        <dbReference type="ChEBI" id="CHEBI:15377"/>
        <dbReference type="ChEBI" id="CHEBI:15378"/>
        <dbReference type="ChEBI" id="CHEBI:29985"/>
        <dbReference type="ChEBI" id="CHEBI:30616"/>
        <dbReference type="ChEBI" id="CHEBI:43474"/>
        <dbReference type="ChEBI" id="CHEBI:58359"/>
        <dbReference type="ChEBI" id="CHEBI:78515"/>
        <dbReference type="ChEBI" id="CHEBI:78516"/>
        <dbReference type="ChEBI" id="CHEBI:456216"/>
    </reaction>
</comment>
<dbReference type="Pfam" id="PF02686">
    <property type="entry name" value="GatC"/>
    <property type="match status" value="1"/>
</dbReference>
<evidence type="ECO:0000313" key="7">
    <source>
        <dbReference type="Proteomes" id="UP000628109"/>
    </source>
</evidence>
<keyword evidence="7" id="KW-1185">Reference proteome</keyword>
<accession>A0A292ZFC2</accession>
<reference evidence="2 5" key="2">
    <citation type="journal article" date="2013" name="Environ. Sci. Technol.">
        <title>The 4-tert-butylphenol-utilizing bacterium Sphingobium fuliginis OMI can degrade bisphenols via phenolic ring hydroxylation and meta-cleavage pathway.</title>
        <authorList>
            <person name="Ogata Y."/>
            <person name="Goda S."/>
            <person name="Toyama T."/>
            <person name="Sei K."/>
            <person name="Ike M."/>
        </authorList>
    </citation>
    <scope>NUCLEOTIDE SEQUENCE [LARGE SCALE GENOMIC DNA]</scope>
    <source>
        <strain evidence="2 5">OMI</strain>
    </source>
</reference>
<organism evidence="2 5">
    <name type="scientific">Sphingobium fuliginis (strain ATCC 27551)</name>
    <dbReference type="NCBI Taxonomy" id="336203"/>
    <lineage>
        <taxon>Bacteria</taxon>
        <taxon>Pseudomonadati</taxon>
        <taxon>Pseudomonadota</taxon>
        <taxon>Alphaproteobacteria</taxon>
        <taxon>Sphingomonadales</taxon>
        <taxon>Sphingomonadaceae</taxon>
        <taxon>Sphingobium</taxon>
    </lineage>
</organism>
<comment type="subunit">
    <text evidence="1">Heterotrimer of A, B and C subunits.</text>
</comment>
<evidence type="ECO:0000256" key="1">
    <source>
        <dbReference type="HAMAP-Rule" id="MF_00122"/>
    </source>
</evidence>
<dbReference type="PANTHER" id="PTHR15004:SF0">
    <property type="entry name" value="GLUTAMYL-TRNA(GLN) AMIDOTRANSFERASE SUBUNIT C, MITOCHONDRIAL"/>
    <property type="match status" value="1"/>
</dbReference>
<evidence type="ECO:0000313" key="3">
    <source>
        <dbReference type="EMBL" id="GFZ89944.1"/>
    </source>
</evidence>
<reference evidence="2" key="4">
    <citation type="submission" date="2017-10" db="EMBL/GenBank/DDBJ databases">
        <title>Bioaugmenting a lab-scale membrane bioreactor with Sphingobium fuliginis OMI to degrade 4-tert-butylphenol.</title>
        <authorList>
            <person name="Takada K."/>
            <person name="Shiba T."/>
            <person name="Soda S."/>
            <person name="Inoue D."/>
            <person name="Miyake M."/>
            <person name="Eguchi M."/>
            <person name="Ike M."/>
        </authorList>
    </citation>
    <scope>NUCLEOTIDE SEQUENCE</scope>
    <source>
        <strain evidence="2">OMI</strain>
    </source>
</reference>
<dbReference type="HAMAP" id="MF_00122">
    <property type="entry name" value="GatC"/>
    <property type="match status" value="1"/>
</dbReference>
<dbReference type="EMBL" id="CP060035">
    <property type="protein sequence ID" value="QOT72489.1"/>
    <property type="molecule type" value="Genomic_DNA"/>
</dbReference>
<dbReference type="GO" id="GO:0050567">
    <property type="term" value="F:glutaminyl-tRNA synthase (glutamine-hydrolyzing) activity"/>
    <property type="evidence" value="ECO:0007669"/>
    <property type="project" value="UniProtKB-UniRule"/>
</dbReference>
<name>A0A292ZFC2_SPHSA</name>
<comment type="catalytic activity">
    <reaction evidence="1">
        <text>L-glutamyl-tRNA(Gln) + L-glutamine + ATP + H2O = L-glutaminyl-tRNA(Gln) + L-glutamate + ADP + phosphate + H(+)</text>
        <dbReference type="Rhea" id="RHEA:17521"/>
        <dbReference type="Rhea" id="RHEA-COMP:9681"/>
        <dbReference type="Rhea" id="RHEA-COMP:9684"/>
        <dbReference type="ChEBI" id="CHEBI:15377"/>
        <dbReference type="ChEBI" id="CHEBI:15378"/>
        <dbReference type="ChEBI" id="CHEBI:29985"/>
        <dbReference type="ChEBI" id="CHEBI:30616"/>
        <dbReference type="ChEBI" id="CHEBI:43474"/>
        <dbReference type="ChEBI" id="CHEBI:58359"/>
        <dbReference type="ChEBI" id="CHEBI:78520"/>
        <dbReference type="ChEBI" id="CHEBI:78521"/>
        <dbReference type="ChEBI" id="CHEBI:456216"/>
    </reaction>
</comment>
<dbReference type="KEGG" id="sbar:H5V43_04955"/>
<sequence length="95" mass="10334">MSIDLQTVKKIASLSRISVTDAEAEAMVPELNNILGWVEQLGEVDVTGVEPMTAVIPNHLRLRDDVVTDGNVRDKVLANAPQAEHGFFAVPKVIE</sequence>
<reference evidence="4" key="8">
    <citation type="journal article" date="2021" name="Microbiol. Resour. Announc.">
        <title>Complete Genome Sequence of Sphingobium barthaii KK22, a High-Molecular-Weight Polycyclic Aromatic Hydrocarbon-Degrading Soil Bacterium.</title>
        <authorList>
            <person name="Mori J.F."/>
            <person name="Kanaly R.A."/>
        </authorList>
    </citation>
    <scope>NUCLEOTIDE SEQUENCE</scope>
    <source>
        <strain evidence="4">KK22</strain>
    </source>
</reference>
<dbReference type="InterPro" id="IPR003837">
    <property type="entry name" value="GatC"/>
</dbReference>
<dbReference type="PANTHER" id="PTHR15004">
    <property type="entry name" value="GLUTAMYL-TRNA(GLN) AMIDOTRANSFERASE SUBUNIT C, MITOCHONDRIAL"/>
    <property type="match status" value="1"/>
</dbReference>
<dbReference type="GO" id="GO:0005524">
    <property type="term" value="F:ATP binding"/>
    <property type="evidence" value="ECO:0007669"/>
    <property type="project" value="UniProtKB-KW"/>
</dbReference>
<dbReference type="InterPro" id="IPR036113">
    <property type="entry name" value="Asp/Glu-ADT_sf_sub_c"/>
</dbReference>
<dbReference type="GO" id="GO:0070681">
    <property type="term" value="P:glutaminyl-tRNAGln biosynthesis via transamidation"/>
    <property type="evidence" value="ECO:0007669"/>
    <property type="project" value="TreeGrafter"/>
</dbReference>
<proteinExistence type="inferred from homology"/>
<gene>
    <name evidence="1 3" type="primary">gatC</name>
    <name evidence="3" type="ORF">GCM10019071_20020</name>
    <name evidence="4" type="ORF">H5V43_04955</name>
    <name evidence="2" type="ORF">SFOMI_2113</name>
</gene>
<evidence type="ECO:0000313" key="2">
    <source>
        <dbReference type="EMBL" id="GAY21564.1"/>
    </source>
</evidence>
<dbReference type="EMBL" id="BEWI01000031">
    <property type="protein sequence ID" value="GAY21564.1"/>
    <property type="molecule type" value="Genomic_DNA"/>
</dbReference>
<comment type="function">
    <text evidence="1">Allows the formation of correctly charged Asn-tRNA(Asn) or Gln-tRNA(Gln) through the transamidation of misacylated Asp-tRNA(Asn) or Glu-tRNA(Gln) in organisms which lack either or both of asparaginyl-tRNA or glutaminyl-tRNA synthetases. The reaction takes place in the presence of glutamine and ATP through an activated phospho-Asp-tRNA(Asn) or phospho-Glu-tRNA(Gln).</text>
</comment>
<evidence type="ECO:0000313" key="6">
    <source>
        <dbReference type="Proteomes" id="UP000593663"/>
    </source>
</evidence>
<dbReference type="EMBL" id="BMDU01000003">
    <property type="protein sequence ID" value="GFZ89944.1"/>
    <property type="molecule type" value="Genomic_DNA"/>
</dbReference>
<dbReference type="Proteomes" id="UP000628109">
    <property type="component" value="Unassembled WGS sequence"/>
</dbReference>
<dbReference type="GO" id="GO:0006412">
    <property type="term" value="P:translation"/>
    <property type="evidence" value="ECO:0007669"/>
    <property type="project" value="UniProtKB-UniRule"/>
</dbReference>
<dbReference type="Gene3D" id="1.10.20.60">
    <property type="entry name" value="Glu-tRNAGln amidotransferase C subunit, N-terminal domain"/>
    <property type="match status" value="1"/>
</dbReference>
<dbReference type="SUPFAM" id="SSF141000">
    <property type="entry name" value="Glu-tRNAGln amidotransferase C subunit"/>
    <property type="match status" value="1"/>
</dbReference>
<keyword evidence="1 2" id="KW-0436">Ligase</keyword>
<dbReference type="RefSeq" id="WP_025548067.1">
    <property type="nucleotide sequence ID" value="NZ_BATN01000018.1"/>
</dbReference>
<comment type="similarity">
    <text evidence="1">Belongs to the GatC family.</text>
</comment>
<reference evidence="3" key="9">
    <citation type="submission" date="2024-05" db="EMBL/GenBank/DDBJ databases">
        <authorList>
            <person name="Sun Q."/>
            <person name="Sedlacek I."/>
        </authorList>
    </citation>
    <scope>NUCLEOTIDE SEQUENCE</scope>
    <source>
        <strain evidence="3">CCM 7327</strain>
    </source>
</reference>
<dbReference type="NCBIfam" id="TIGR00135">
    <property type="entry name" value="gatC"/>
    <property type="match status" value="1"/>
</dbReference>
<dbReference type="GO" id="GO:0016740">
    <property type="term" value="F:transferase activity"/>
    <property type="evidence" value="ECO:0007669"/>
    <property type="project" value="UniProtKB-KW"/>
</dbReference>
<dbReference type="Proteomes" id="UP000593663">
    <property type="component" value="Chromosome 1"/>
</dbReference>
<dbReference type="Proteomes" id="UP000221538">
    <property type="component" value="Unassembled WGS sequence"/>
</dbReference>
<keyword evidence="1" id="KW-0547">Nucleotide-binding</keyword>
<protein>
    <recommendedName>
        <fullName evidence="1">Aspartyl/glutamyl-tRNA(Asn/Gln) amidotransferase subunit C</fullName>
        <shortName evidence="1">Asp/Glu-ADT subunit C</shortName>
        <ecNumber evidence="1">6.3.5.-</ecNumber>
    </recommendedName>
</protein>
<reference evidence="2 5" key="1">
    <citation type="journal article" date="2013" name="Biodegradation">
        <title>Occurrence of 4-tert-butylphenol (4-t-BP) biodegradation in an aquatic sample caused by the presence of Spirodela polyrrhiza and isolation of a 4-t-BP-utilizing bacterium.</title>
        <authorList>
            <person name="Ogata Y."/>
            <person name="Toyama T."/>
            <person name="Yu N."/>
            <person name="Wang X."/>
            <person name="Sei K."/>
            <person name="Ike M."/>
        </authorList>
    </citation>
    <scope>NUCLEOTIDE SEQUENCE [LARGE SCALE GENOMIC DNA]</scope>
    <source>
        <strain evidence="2 5">OMI</strain>
    </source>
</reference>
<keyword evidence="1" id="KW-0067">ATP-binding</keyword>
<evidence type="ECO:0000313" key="4">
    <source>
        <dbReference type="EMBL" id="QOT72489.1"/>
    </source>
</evidence>
<keyword evidence="1" id="KW-0648">Protein biosynthesis</keyword>
<dbReference type="EC" id="6.3.5.-" evidence="1"/>
<reference evidence="3" key="3">
    <citation type="journal article" date="2014" name="Int. J. Syst. Evol. Microbiol.">
        <title>Complete genome of a new Firmicutes species belonging to the dominant human colonic microbiota ('Ruminococcus bicirculans') reveals two chromosomes and a selective capacity to utilize plant glucans.</title>
        <authorList>
            <consortium name="NISC Comparative Sequencing Program"/>
            <person name="Wegmann U."/>
            <person name="Louis P."/>
            <person name="Goesmann A."/>
            <person name="Henrissat B."/>
            <person name="Duncan S.H."/>
            <person name="Flint H.J."/>
        </authorList>
    </citation>
    <scope>NUCLEOTIDE SEQUENCE</scope>
    <source>
        <strain evidence="3">CCM 7327</strain>
    </source>
</reference>
<dbReference type="AlphaFoldDB" id="A0A292ZFC2"/>
<evidence type="ECO:0000313" key="5">
    <source>
        <dbReference type="Proteomes" id="UP000221538"/>
    </source>
</evidence>
<keyword evidence="2" id="KW-0808">Transferase</keyword>
<reference evidence="2" key="5">
    <citation type="submission" date="2017-10" db="EMBL/GenBank/DDBJ databases">
        <authorList>
            <person name="Banno H."/>
            <person name="Chua N.-H."/>
        </authorList>
    </citation>
    <scope>NUCLEOTIDE SEQUENCE</scope>
    <source>
        <strain evidence="2">OMI</strain>
    </source>
</reference>
<dbReference type="GO" id="GO:0006450">
    <property type="term" value="P:regulation of translational fidelity"/>
    <property type="evidence" value="ECO:0007669"/>
    <property type="project" value="InterPro"/>
</dbReference>
<reference evidence="6" key="7">
    <citation type="submission" date="2020-08" db="EMBL/GenBank/DDBJ databases">
        <title>Complete genome sequence of Sphingobium barthaii strain KK22, a high-molecular-weight polycyclic aromatic hydrocarbon-degrading soil bacterium.</title>
        <authorList>
            <person name="Mori J.F."/>
            <person name="Kanaly R.A."/>
        </authorList>
    </citation>
    <scope>NUCLEOTIDE SEQUENCE [LARGE SCALE GENOMIC DNA]</scope>
    <source>
        <strain evidence="6">KK22</strain>
    </source>
</reference>
<reference evidence="7" key="6">
    <citation type="journal article" date="2019" name="Int. J. Syst. Evol. Microbiol.">
        <title>The Global Catalogue of Microorganisms (GCM) 10K type strain sequencing project: providing services to taxonomists for standard genome sequencing and annotation.</title>
        <authorList>
            <consortium name="The Broad Institute Genomics Platform"/>
            <consortium name="The Broad Institute Genome Sequencing Center for Infectious Disease"/>
            <person name="Wu L."/>
            <person name="Ma J."/>
        </authorList>
    </citation>
    <scope>NUCLEOTIDE SEQUENCE [LARGE SCALE GENOMIC DNA]</scope>
    <source>
        <strain evidence="7">CCM 7327</strain>
    </source>
</reference>